<protein>
    <recommendedName>
        <fullName evidence="9">Peptidase S1 domain-containing protein</fullName>
    </recommendedName>
</protein>
<feature type="chain" id="PRO_5043901358" description="Peptidase S1 domain-containing protein" evidence="8">
    <location>
        <begin position="23"/>
        <end position="294"/>
    </location>
</feature>
<accession>A0AAW2HYX0</accession>
<keyword evidence="4 7" id="KW-0378">Hydrolase</keyword>
<dbReference type="SUPFAM" id="SSF50494">
    <property type="entry name" value="Trypsin-like serine proteases"/>
    <property type="match status" value="1"/>
</dbReference>
<gene>
    <name evidence="10" type="ORF">PYX00_002903</name>
</gene>
<reference evidence="10" key="1">
    <citation type="journal article" date="2024" name="Gigascience">
        <title>Chromosome-level genome of the poultry shaft louse Menopon gallinae provides insight into the host-switching and adaptive evolution of parasitic lice.</title>
        <authorList>
            <person name="Xu Y."/>
            <person name="Ma L."/>
            <person name="Liu S."/>
            <person name="Liang Y."/>
            <person name="Liu Q."/>
            <person name="He Z."/>
            <person name="Tian L."/>
            <person name="Duan Y."/>
            <person name="Cai W."/>
            <person name="Li H."/>
            <person name="Song F."/>
        </authorList>
    </citation>
    <scope>NUCLEOTIDE SEQUENCE</scope>
    <source>
        <strain evidence="10">Cailab_2023a</strain>
    </source>
</reference>
<dbReference type="PROSITE" id="PS00135">
    <property type="entry name" value="TRYPSIN_SER"/>
    <property type="match status" value="1"/>
</dbReference>
<evidence type="ECO:0000256" key="6">
    <source>
        <dbReference type="ARBA" id="ARBA00023157"/>
    </source>
</evidence>
<keyword evidence="8" id="KW-0732">Signal</keyword>
<evidence type="ECO:0000256" key="2">
    <source>
        <dbReference type="ARBA" id="ARBA00022525"/>
    </source>
</evidence>
<dbReference type="InterPro" id="IPR009003">
    <property type="entry name" value="Peptidase_S1_PA"/>
</dbReference>
<evidence type="ECO:0000256" key="3">
    <source>
        <dbReference type="ARBA" id="ARBA00022670"/>
    </source>
</evidence>
<proteinExistence type="predicted"/>
<name>A0AAW2HYX0_9NEOP</name>
<dbReference type="PANTHER" id="PTHR24264:SF65">
    <property type="entry name" value="SRCR DOMAIN-CONTAINING PROTEIN"/>
    <property type="match status" value="1"/>
</dbReference>
<dbReference type="GO" id="GO:0006508">
    <property type="term" value="P:proteolysis"/>
    <property type="evidence" value="ECO:0007669"/>
    <property type="project" value="UniProtKB-KW"/>
</dbReference>
<dbReference type="PROSITE" id="PS00134">
    <property type="entry name" value="TRYPSIN_HIS"/>
    <property type="match status" value="1"/>
</dbReference>
<evidence type="ECO:0000259" key="9">
    <source>
        <dbReference type="PROSITE" id="PS50240"/>
    </source>
</evidence>
<dbReference type="InterPro" id="IPR001314">
    <property type="entry name" value="Peptidase_S1A"/>
</dbReference>
<dbReference type="Pfam" id="PF00089">
    <property type="entry name" value="Trypsin"/>
    <property type="match status" value="1"/>
</dbReference>
<feature type="signal peptide" evidence="8">
    <location>
        <begin position="1"/>
        <end position="22"/>
    </location>
</feature>
<dbReference type="InterPro" id="IPR001254">
    <property type="entry name" value="Trypsin_dom"/>
</dbReference>
<evidence type="ECO:0000256" key="7">
    <source>
        <dbReference type="RuleBase" id="RU363034"/>
    </source>
</evidence>
<dbReference type="Gene3D" id="2.40.10.10">
    <property type="entry name" value="Trypsin-like serine proteases"/>
    <property type="match status" value="1"/>
</dbReference>
<dbReference type="PANTHER" id="PTHR24264">
    <property type="entry name" value="TRYPSIN-RELATED"/>
    <property type="match status" value="1"/>
</dbReference>
<dbReference type="EMBL" id="JARGDH010000002">
    <property type="protein sequence ID" value="KAL0274876.1"/>
    <property type="molecule type" value="Genomic_DNA"/>
</dbReference>
<dbReference type="PRINTS" id="PR00722">
    <property type="entry name" value="CHYMOTRYPSIN"/>
</dbReference>
<evidence type="ECO:0000256" key="5">
    <source>
        <dbReference type="ARBA" id="ARBA00022825"/>
    </source>
</evidence>
<dbReference type="SMART" id="SM00020">
    <property type="entry name" value="Tryp_SPc"/>
    <property type="match status" value="1"/>
</dbReference>
<keyword evidence="3 7" id="KW-0645">Protease</keyword>
<keyword evidence="6" id="KW-1015">Disulfide bond</keyword>
<evidence type="ECO:0000256" key="8">
    <source>
        <dbReference type="SAM" id="SignalP"/>
    </source>
</evidence>
<evidence type="ECO:0000256" key="4">
    <source>
        <dbReference type="ARBA" id="ARBA00022801"/>
    </source>
</evidence>
<keyword evidence="5 7" id="KW-0720">Serine protease</keyword>
<keyword evidence="2" id="KW-0964">Secreted</keyword>
<feature type="domain" description="Peptidase S1" evidence="9">
    <location>
        <begin position="50"/>
        <end position="286"/>
    </location>
</feature>
<dbReference type="InterPro" id="IPR018114">
    <property type="entry name" value="TRYPSIN_HIS"/>
</dbReference>
<dbReference type="FunFam" id="2.40.10.10:FF:000006">
    <property type="entry name" value="Serine proteinase stubble"/>
    <property type="match status" value="1"/>
</dbReference>
<dbReference type="GO" id="GO:0005615">
    <property type="term" value="C:extracellular space"/>
    <property type="evidence" value="ECO:0007669"/>
    <property type="project" value="TreeGrafter"/>
</dbReference>
<dbReference type="CDD" id="cd00190">
    <property type="entry name" value="Tryp_SPc"/>
    <property type="match status" value="1"/>
</dbReference>
<dbReference type="AlphaFoldDB" id="A0AAW2HYX0"/>
<dbReference type="InterPro" id="IPR043504">
    <property type="entry name" value="Peptidase_S1_PA_chymotrypsin"/>
</dbReference>
<dbReference type="PROSITE" id="PS50240">
    <property type="entry name" value="TRYPSIN_DOM"/>
    <property type="match status" value="1"/>
</dbReference>
<dbReference type="InterPro" id="IPR050127">
    <property type="entry name" value="Serine_Proteases_S1"/>
</dbReference>
<evidence type="ECO:0000313" key="10">
    <source>
        <dbReference type="EMBL" id="KAL0274876.1"/>
    </source>
</evidence>
<dbReference type="InterPro" id="IPR033116">
    <property type="entry name" value="TRYPSIN_SER"/>
</dbReference>
<comment type="caution">
    <text evidence="10">The sequence shown here is derived from an EMBL/GenBank/DDBJ whole genome shotgun (WGS) entry which is preliminary data.</text>
</comment>
<evidence type="ECO:0000256" key="1">
    <source>
        <dbReference type="ARBA" id="ARBA00004613"/>
    </source>
</evidence>
<dbReference type="GO" id="GO:0004252">
    <property type="term" value="F:serine-type endopeptidase activity"/>
    <property type="evidence" value="ECO:0007669"/>
    <property type="project" value="InterPro"/>
</dbReference>
<sequence>MKMQISKALCILLLNLLQESNQMPKNEIPAFEQVDTCQCGIQNEILVNRIVGGETASKYYPWVAAIFLRNKFHCGGSVINNKFILTAGHCMTRATTGNIRVIIGPKNLAEEKQYFDEQLDSSLKIENIIVHENYTTNYIYADNDIALIKLRDPIVFTDKIYPVCLPDKEGQDDPTNANVTVLGWGKTEHNMNSPTLRQAVLNVMPEDECKKVPKIGHHIASSMVCAYGPQKDSCQGDSGGPLLRENNGIMEQIGIVSWGIGCAYPNRPGIYTRLKSYLDWVYQHTKSATYCKKL</sequence>
<comment type="subcellular location">
    <subcellularLocation>
        <location evidence="1">Secreted</location>
    </subcellularLocation>
</comment>
<organism evidence="10">
    <name type="scientific">Menopon gallinae</name>
    <name type="common">poultry shaft louse</name>
    <dbReference type="NCBI Taxonomy" id="328185"/>
    <lineage>
        <taxon>Eukaryota</taxon>
        <taxon>Metazoa</taxon>
        <taxon>Ecdysozoa</taxon>
        <taxon>Arthropoda</taxon>
        <taxon>Hexapoda</taxon>
        <taxon>Insecta</taxon>
        <taxon>Pterygota</taxon>
        <taxon>Neoptera</taxon>
        <taxon>Paraneoptera</taxon>
        <taxon>Psocodea</taxon>
        <taxon>Troctomorpha</taxon>
        <taxon>Phthiraptera</taxon>
        <taxon>Amblycera</taxon>
        <taxon>Menoponidae</taxon>
        <taxon>Menopon</taxon>
    </lineage>
</organism>